<name>A0A072V5W4_MEDTR</name>
<protein>
    <recommendedName>
        <fullName evidence="5">Myb/SANT-like domain-containing protein</fullName>
    </recommendedName>
</protein>
<dbReference type="HOGENOM" id="CLU_120188_0_0_1"/>
<reference evidence="2 4" key="1">
    <citation type="journal article" date="2011" name="Nature">
        <title>The Medicago genome provides insight into the evolution of rhizobial symbioses.</title>
        <authorList>
            <person name="Young N.D."/>
            <person name="Debelle F."/>
            <person name="Oldroyd G.E."/>
            <person name="Geurts R."/>
            <person name="Cannon S.B."/>
            <person name="Udvardi M.K."/>
            <person name="Benedito V.A."/>
            <person name="Mayer K.F."/>
            <person name="Gouzy J."/>
            <person name="Schoof H."/>
            <person name="Van de Peer Y."/>
            <person name="Proost S."/>
            <person name="Cook D.R."/>
            <person name="Meyers B.C."/>
            <person name="Spannagl M."/>
            <person name="Cheung F."/>
            <person name="De Mita S."/>
            <person name="Krishnakumar V."/>
            <person name="Gundlach H."/>
            <person name="Zhou S."/>
            <person name="Mudge J."/>
            <person name="Bharti A.K."/>
            <person name="Murray J.D."/>
            <person name="Naoumkina M.A."/>
            <person name="Rosen B."/>
            <person name="Silverstein K.A."/>
            <person name="Tang H."/>
            <person name="Rombauts S."/>
            <person name="Zhao P.X."/>
            <person name="Zhou P."/>
            <person name="Barbe V."/>
            <person name="Bardou P."/>
            <person name="Bechner M."/>
            <person name="Bellec A."/>
            <person name="Berger A."/>
            <person name="Berges H."/>
            <person name="Bidwell S."/>
            <person name="Bisseling T."/>
            <person name="Choisne N."/>
            <person name="Couloux A."/>
            <person name="Denny R."/>
            <person name="Deshpande S."/>
            <person name="Dai X."/>
            <person name="Doyle J.J."/>
            <person name="Dudez A.M."/>
            <person name="Farmer A.D."/>
            <person name="Fouteau S."/>
            <person name="Franken C."/>
            <person name="Gibelin C."/>
            <person name="Gish J."/>
            <person name="Goldstein S."/>
            <person name="Gonzalez A.J."/>
            <person name="Green P.J."/>
            <person name="Hallab A."/>
            <person name="Hartog M."/>
            <person name="Hua A."/>
            <person name="Humphray S.J."/>
            <person name="Jeong D.H."/>
            <person name="Jing Y."/>
            <person name="Jocker A."/>
            <person name="Kenton S.M."/>
            <person name="Kim D.J."/>
            <person name="Klee K."/>
            <person name="Lai H."/>
            <person name="Lang C."/>
            <person name="Lin S."/>
            <person name="Macmil S.L."/>
            <person name="Magdelenat G."/>
            <person name="Matthews L."/>
            <person name="McCorrison J."/>
            <person name="Monaghan E.L."/>
            <person name="Mun J.H."/>
            <person name="Najar F.Z."/>
            <person name="Nicholson C."/>
            <person name="Noirot C."/>
            <person name="O'Bleness M."/>
            <person name="Paule C.R."/>
            <person name="Poulain J."/>
            <person name="Prion F."/>
            <person name="Qin B."/>
            <person name="Qu C."/>
            <person name="Retzel E.F."/>
            <person name="Riddle C."/>
            <person name="Sallet E."/>
            <person name="Samain S."/>
            <person name="Samson N."/>
            <person name="Sanders I."/>
            <person name="Saurat O."/>
            <person name="Scarpelli C."/>
            <person name="Schiex T."/>
            <person name="Segurens B."/>
            <person name="Severin A.J."/>
            <person name="Sherrier D.J."/>
            <person name="Shi R."/>
            <person name="Sims S."/>
            <person name="Singer S.R."/>
            <person name="Sinharoy S."/>
            <person name="Sterck L."/>
            <person name="Viollet A."/>
            <person name="Wang B.B."/>
            <person name="Wang K."/>
            <person name="Wang M."/>
            <person name="Wang X."/>
            <person name="Warfsmann J."/>
            <person name="Weissenbach J."/>
            <person name="White D.D."/>
            <person name="White J.D."/>
            <person name="Wiley G.B."/>
            <person name="Wincker P."/>
            <person name="Xing Y."/>
            <person name="Yang L."/>
            <person name="Yao Z."/>
            <person name="Ying F."/>
            <person name="Zhai J."/>
            <person name="Zhou L."/>
            <person name="Zuber A."/>
            <person name="Denarie J."/>
            <person name="Dixon R.A."/>
            <person name="May G.D."/>
            <person name="Schwartz D.C."/>
            <person name="Rogers J."/>
            <person name="Quetier F."/>
            <person name="Town C.D."/>
            <person name="Roe B.A."/>
        </authorList>
    </citation>
    <scope>NUCLEOTIDE SEQUENCE [LARGE SCALE GENOMIC DNA]</scope>
    <source>
        <strain evidence="2">A17</strain>
        <strain evidence="3 4">cv. Jemalong A17</strain>
    </source>
</reference>
<sequence>MGWDNERNTFDAPDEWWENKQLHAWAPSSGILPNEDCGTDVGQDVNNIDLDVGEGSGDSEDVSIGATGEFANINLNISQGASSQISGQKRKRDGGVDKKTKKKTTPALAIAEAMKEIAETCKTRNDVLTNASIGDVMAELHSMDEITSDVDLFAKCCQLMMFKPAREMFVSFQGFKDRRLKWLKYATDNPMSFMKM</sequence>
<dbReference type="EMBL" id="CM001218">
    <property type="protein sequence ID" value="KEH37222.1"/>
    <property type="molecule type" value="Genomic_DNA"/>
</dbReference>
<dbReference type="EnsemblPlants" id="KEH37222">
    <property type="protein sequence ID" value="KEH37222"/>
    <property type="gene ID" value="MTR_2g436180"/>
</dbReference>
<keyword evidence="4" id="KW-1185">Reference proteome</keyword>
<evidence type="ECO:0000313" key="3">
    <source>
        <dbReference type="EnsemblPlants" id="KEH37222"/>
    </source>
</evidence>
<reference evidence="3" key="3">
    <citation type="submission" date="2015-04" db="UniProtKB">
        <authorList>
            <consortium name="EnsemblPlants"/>
        </authorList>
    </citation>
    <scope>IDENTIFICATION</scope>
    <source>
        <strain evidence="3">cv. Jemalong A17</strain>
    </source>
</reference>
<evidence type="ECO:0000313" key="4">
    <source>
        <dbReference type="Proteomes" id="UP000002051"/>
    </source>
</evidence>
<dbReference type="AlphaFoldDB" id="A0A072V5W4"/>
<evidence type="ECO:0008006" key="5">
    <source>
        <dbReference type="Google" id="ProtNLM"/>
    </source>
</evidence>
<reference evidence="2 4" key="2">
    <citation type="journal article" date="2014" name="BMC Genomics">
        <title>An improved genome release (version Mt4.0) for the model legume Medicago truncatula.</title>
        <authorList>
            <person name="Tang H."/>
            <person name="Krishnakumar V."/>
            <person name="Bidwell S."/>
            <person name="Rosen B."/>
            <person name="Chan A."/>
            <person name="Zhou S."/>
            <person name="Gentzbittel L."/>
            <person name="Childs K.L."/>
            <person name="Yandell M."/>
            <person name="Gundlach H."/>
            <person name="Mayer K.F."/>
            <person name="Schwartz D.C."/>
            <person name="Town C.D."/>
        </authorList>
    </citation>
    <scope>GENOME REANNOTATION</scope>
    <source>
        <strain evidence="2">A17</strain>
        <strain evidence="3 4">cv. Jemalong A17</strain>
    </source>
</reference>
<evidence type="ECO:0000313" key="2">
    <source>
        <dbReference type="EMBL" id="KEH37222.1"/>
    </source>
</evidence>
<proteinExistence type="predicted"/>
<dbReference type="PANTHER" id="PTHR31704:SF49">
    <property type="entry name" value="MYB_SANT-LIKE DOMAIN-CONTAINING PROTEIN"/>
    <property type="match status" value="1"/>
</dbReference>
<dbReference type="PANTHER" id="PTHR31704">
    <property type="entry name" value="MYB/SANT-LIKE DNA-BINDING DOMAIN PROTEIN-RELATED"/>
    <property type="match status" value="1"/>
</dbReference>
<organism evidence="2 4">
    <name type="scientific">Medicago truncatula</name>
    <name type="common">Barrel medic</name>
    <name type="synonym">Medicago tribuloides</name>
    <dbReference type="NCBI Taxonomy" id="3880"/>
    <lineage>
        <taxon>Eukaryota</taxon>
        <taxon>Viridiplantae</taxon>
        <taxon>Streptophyta</taxon>
        <taxon>Embryophyta</taxon>
        <taxon>Tracheophyta</taxon>
        <taxon>Spermatophyta</taxon>
        <taxon>Magnoliopsida</taxon>
        <taxon>eudicotyledons</taxon>
        <taxon>Gunneridae</taxon>
        <taxon>Pentapetalae</taxon>
        <taxon>rosids</taxon>
        <taxon>fabids</taxon>
        <taxon>Fabales</taxon>
        <taxon>Fabaceae</taxon>
        <taxon>Papilionoideae</taxon>
        <taxon>50 kb inversion clade</taxon>
        <taxon>NPAAA clade</taxon>
        <taxon>Hologalegina</taxon>
        <taxon>IRL clade</taxon>
        <taxon>Trifolieae</taxon>
        <taxon>Medicago</taxon>
    </lineage>
</organism>
<gene>
    <name evidence="2" type="ordered locus">MTR_2g436180</name>
</gene>
<evidence type="ECO:0000256" key="1">
    <source>
        <dbReference type="SAM" id="MobiDB-lite"/>
    </source>
</evidence>
<dbReference type="Proteomes" id="UP000002051">
    <property type="component" value="Chromosome 2"/>
</dbReference>
<feature type="region of interest" description="Disordered" evidence="1">
    <location>
        <begin position="81"/>
        <end position="103"/>
    </location>
</feature>
<accession>A0A072V5W4</accession>